<comment type="caution">
    <text evidence="11">The sequence shown here is derived from an EMBL/GenBank/DDBJ whole genome shotgun (WGS) entry which is preliminary data.</text>
</comment>
<dbReference type="InterPro" id="IPR050790">
    <property type="entry name" value="ExbB/TolQ_transport"/>
</dbReference>
<keyword evidence="4 9" id="KW-0812">Transmembrane</keyword>
<evidence type="ECO:0000313" key="11">
    <source>
        <dbReference type="EMBL" id="MCT7941908.1"/>
    </source>
</evidence>
<name>A0A9X2WM64_9GAMM</name>
<dbReference type="InterPro" id="IPR002898">
    <property type="entry name" value="MotA_ExbB_proton_chnl"/>
</dbReference>
<keyword evidence="2 8" id="KW-0813">Transport</keyword>
<feature type="transmembrane region" description="Helical" evidence="9">
    <location>
        <begin position="15"/>
        <end position="37"/>
    </location>
</feature>
<evidence type="ECO:0000313" key="12">
    <source>
        <dbReference type="Proteomes" id="UP001155546"/>
    </source>
</evidence>
<dbReference type="RefSeq" id="WP_261298289.1">
    <property type="nucleotide sequence ID" value="NZ_JAMTCD010000009.1"/>
</dbReference>
<sequence>MSQPLYLQLSEQLGYLTWPLFICAFLALLIILERLALLGNELLKRDVWLTELRQQTRSATPEQRQQLITLLSKGRSMLAKGTALLLSQYDQPRSMREEILNLWLLKQKEKLQSGLKVLQIIGVITPLLGLLGTVLGLIEMFSQLGLSDGPVTPSQLAKGLGLAMNTTAAGLIIAVPAITMAHLLSLWAEKRCNRIAHVLNQMNLWLDGFDQALNIGCDTPCGANAPCLKGNALNQNAVNTTTEATASIAAPATLAESNR</sequence>
<keyword evidence="5 8" id="KW-0653">Protein transport</keyword>
<evidence type="ECO:0000256" key="8">
    <source>
        <dbReference type="RuleBase" id="RU004057"/>
    </source>
</evidence>
<feature type="domain" description="MotA/TolQ/ExbB proton channel" evidence="10">
    <location>
        <begin position="88"/>
        <end position="194"/>
    </location>
</feature>
<dbReference type="PANTHER" id="PTHR30625">
    <property type="entry name" value="PROTEIN TOLQ"/>
    <property type="match status" value="1"/>
</dbReference>
<evidence type="ECO:0000256" key="3">
    <source>
        <dbReference type="ARBA" id="ARBA00022475"/>
    </source>
</evidence>
<evidence type="ECO:0000256" key="2">
    <source>
        <dbReference type="ARBA" id="ARBA00022448"/>
    </source>
</evidence>
<keyword evidence="3" id="KW-1003">Cell membrane</keyword>
<dbReference type="Pfam" id="PF01618">
    <property type="entry name" value="MotA_ExbB"/>
    <property type="match status" value="1"/>
</dbReference>
<evidence type="ECO:0000256" key="7">
    <source>
        <dbReference type="ARBA" id="ARBA00023136"/>
    </source>
</evidence>
<protein>
    <submittedName>
        <fullName evidence="11">MotA/TolQ/ExbB proton channel family protein</fullName>
    </submittedName>
</protein>
<evidence type="ECO:0000256" key="5">
    <source>
        <dbReference type="ARBA" id="ARBA00022927"/>
    </source>
</evidence>
<proteinExistence type="inferred from homology"/>
<dbReference type="EMBL" id="JAMTCD010000009">
    <property type="protein sequence ID" value="MCT7941908.1"/>
    <property type="molecule type" value="Genomic_DNA"/>
</dbReference>
<keyword evidence="12" id="KW-1185">Reference proteome</keyword>
<accession>A0A9X2WM64</accession>
<evidence type="ECO:0000256" key="1">
    <source>
        <dbReference type="ARBA" id="ARBA00004651"/>
    </source>
</evidence>
<organism evidence="11 12">
    <name type="scientific">Shewanella holmiensis</name>
    <dbReference type="NCBI Taxonomy" id="2952222"/>
    <lineage>
        <taxon>Bacteria</taxon>
        <taxon>Pseudomonadati</taxon>
        <taxon>Pseudomonadota</taxon>
        <taxon>Gammaproteobacteria</taxon>
        <taxon>Alteromonadales</taxon>
        <taxon>Shewanellaceae</taxon>
        <taxon>Shewanella</taxon>
    </lineage>
</organism>
<keyword evidence="6 9" id="KW-1133">Transmembrane helix</keyword>
<dbReference type="PANTHER" id="PTHR30625:SF15">
    <property type="entry name" value="BIOPOLYMER TRANSPORT PROTEIN EXBB"/>
    <property type="match status" value="1"/>
</dbReference>
<dbReference type="Proteomes" id="UP001155546">
    <property type="component" value="Unassembled WGS sequence"/>
</dbReference>
<comment type="subcellular location">
    <subcellularLocation>
        <location evidence="1">Cell membrane</location>
        <topology evidence="1">Multi-pass membrane protein</topology>
    </subcellularLocation>
    <subcellularLocation>
        <location evidence="8">Membrane</location>
        <topology evidence="8">Multi-pass membrane protein</topology>
    </subcellularLocation>
</comment>
<dbReference type="GO" id="GO:0005886">
    <property type="term" value="C:plasma membrane"/>
    <property type="evidence" value="ECO:0007669"/>
    <property type="project" value="UniProtKB-SubCell"/>
</dbReference>
<dbReference type="GO" id="GO:0017038">
    <property type="term" value="P:protein import"/>
    <property type="evidence" value="ECO:0007669"/>
    <property type="project" value="TreeGrafter"/>
</dbReference>
<dbReference type="AlphaFoldDB" id="A0A9X2WM64"/>
<evidence type="ECO:0000256" key="4">
    <source>
        <dbReference type="ARBA" id="ARBA00022692"/>
    </source>
</evidence>
<evidence type="ECO:0000259" key="10">
    <source>
        <dbReference type="Pfam" id="PF01618"/>
    </source>
</evidence>
<feature type="transmembrane region" description="Helical" evidence="9">
    <location>
        <begin position="162"/>
        <end position="184"/>
    </location>
</feature>
<feature type="transmembrane region" description="Helical" evidence="9">
    <location>
        <begin position="117"/>
        <end position="142"/>
    </location>
</feature>
<keyword evidence="7 9" id="KW-0472">Membrane</keyword>
<reference evidence="11" key="1">
    <citation type="journal article" date="2023" name="Int. J. Syst. Evol. Microbiol.">
        <title>&lt;i&gt;Shewanella septentrionalis&lt;/i&gt; sp. nov. and &lt;i&gt;Shewanella holmiensis&lt;/i&gt; sp. nov., isolated from Baltic Sea water and sediments.</title>
        <authorList>
            <person name="Martin-Rodriguez A.J."/>
            <person name="Thorell K."/>
            <person name="Joffre E."/>
            <person name="Jensie-Markopoulos S."/>
            <person name="Moore E.R.B."/>
            <person name="Sjoling A."/>
        </authorList>
    </citation>
    <scope>NUCLEOTIDE SEQUENCE</scope>
    <source>
        <strain evidence="11">SP1S2-7</strain>
    </source>
</reference>
<evidence type="ECO:0000256" key="6">
    <source>
        <dbReference type="ARBA" id="ARBA00022989"/>
    </source>
</evidence>
<gene>
    <name evidence="11" type="ORF">NE535_08920</name>
</gene>
<evidence type="ECO:0000256" key="9">
    <source>
        <dbReference type="SAM" id="Phobius"/>
    </source>
</evidence>
<comment type="similarity">
    <text evidence="8">Belongs to the exbB/tolQ family.</text>
</comment>